<name>A0AAV1GZH8_XYRNO</name>
<reference evidence="1" key="1">
    <citation type="submission" date="2023-08" db="EMBL/GenBank/DDBJ databases">
        <authorList>
            <person name="Alioto T."/>
            <person name="Alioto T."/>
            <person name="Gomez Garrido J."/>
        </authorList>
    </citation>
    <scope>NUCLEOTIDE SEQUENCE</scope>
</reference>
<keyword evidence="2" id="KW-1185">Reference proteome</keyword>
<dbReference type="Proteomes" id="UP001178508">
    <property type="component" value="Chromosome 18"/>
</dbReference>
<dbReference type="AlphaFoldDB" id="A0AAV1GZH8"/>
<evidence type="ECO:0000313" key="1">
    <source>
        <dbReference type="EMBL" id="CAJ1078655.1"/>
    </source>
</evidence>
<dbReference type="EMBL" id="OY660881">
    <property type="protein sequence ID" value="CAJ1078655.1"/>
    <property type="molecule type" value="Genomic_DNA"/>
</dbReference>
<evidence type="ECO:0000313" key="2">
    <source>
        <dbReference type="Proteomes" id="UP001178508"/>
    </source>
</evidence>
<protein>
    <submittedName>
        <fullName evidence="1">Uncharacterized protein</fullName>
    </submittedName>
</protein>
<sequence length="115" mass="12210">MGLSWDEAQAKARDRVQWQCMTAALCPNRDEEDNFKHSEKDLHSVCSALSPTAAGPGLSNTLGMPQKCPFQSEGAKAAGGTVKKMSLLVVSDSGAADSRRAFTARLLNVKVITGS</sequence>
<accession>A0AAV1GZH8</accession>
<proteinExistence type="predicted"/>
<organism evidence="1 2">
    <name type="scientific">Xyrichtys novacula</name>
    <name type="common">Pearly razorfish</name>
    <name type="synonym">Hemipteronotus novacula</name>
    <dbReference type="NCBI Taxonomy" id="13765"/>
    <lineage>
        <taxon>Eukaryota</taxon>
        <taxon>Metazoa</taxon>
        <taxon>Chordata</taxon>
        <taxon>Craniata</taxon>
        <taxon>Vertebrata</taxon>
        <taxon>Euteleostomi</taxon>
        <taxon>Actinopterygii</taxon>
        <taxon>Neopterygii</taxon>
        <taxon>Teleostei</taxon>
        <taxon>Neoteleostei</taxon>
        <taxon>Acanthomorphata</taxon>
        <taxon>Eupercaria</taxon>
        <taxon>Labriformes</taxon>
        <taxon>Labridae</taxon>
        <taxon>Xyrichtys</taxon>
    </lineage>
</organism>
<gene>
    <name evidence="1" type="ORF">XNOV1_A023658</name>
</gene>